<dbReference type="Gene3D" id="3.30.750.180">
    <property type="entry name" value="GpdQ, beta-strand dimerisation domain"/>
    <property type="match status" value="1"/>
</dbReference>
<keyword evidence="3" id="KW-0408">Iron</keyword>
<protein>
    <submittedName>
        <fullName evidence="6">3',5'-cyclic AMP phosphodiesterase CpdA</fullName>
    </submittedName>
</protein>
<dbReference type="CDD" id="cd07402">
    <property type="entry name" value="MPP_GpdQ"/>
    <property type="match status" value="1"/>
</dbReference>
<keyword evidence="1" id="KW-0479">Metal-binding</keyword>
<evidence type="ECO:0000256" key="4">
    <source>
        <dbReference type="ARBA" id="ARBA00025742"/>
    </source>
</evidence>
<dbReference type="InterPro" id="IPR004843">
    <property type="entry name" value="Calcineurin-like_PHP"/>
</dbReference>
<accession>A0A1C5GQW1</accession>
<name>A0A1C5GQW1_9ACTN</name>
<dbReference type="InterPro" id="IPR042281">
    <property type="entry name" value="GpdQ_beta-strand"/>
</dbReference>
<evidence type="ECO:0000313" key="7">
    <source>
        <dbReference type="Proteomes" id="UP000198210"/>
    </source>
</evidence>
<dbReference type="InterPro" id="IPR050884">
    <property type="entry name" value="CNP_phosphodiesterase-III"/>
</dbReference>
<dbReference type="Proteomes" id="UP000198210">
    <property type="component" value="Chromosome I"/>
</dbReference>
<dbReference type="Pfam" id="PF00149">
    <property type="entry name" value="Metallophos"/>
    <property type="match status" value="1"/>
</dbReference>
<reference evidence="6 7" key="1">
    <citation type="submission" date="2016-06" db="EMBL/GenBank/DDBJ databases">
        <authorList>
            <person name="Kjaerup R.B."/>
            <person name="Dalgaard T.S."/>
            <person name="Juul-Madsen H.R."/>
        </authorList>
    </citation>
    <scope>NUCLEOTIDE SEQUENCE [LARGE SCALE GENOMIC DNA]</scope>
    <source>
        <strain evidence="6 7">DSM 45097</strain>
    </source>
</reference>
<evidence type="ECO:0000256" key="3">
    <source>
        <dbReference type="ARBA" id="ARBA00023004"/>
    </source>
</evidence>
<feature type="domain" description="Calcineurin-like phosphoesterase" evidence="5">
    <location>
        <begin position="1"/>
        <end position="193"/>
    </location>
</feature>
<dbReference type="AlphaFoldDB" id="A0A1C5GQW1"/>
<dbReference type="GO" id="GO:0004112">
    <property type="term" value="F:cyclic-nucleotide phosphodiesterase activity"/>
    <property type="evidence" value="ECO:0007669"/>
    <property type="project" value="InterPro"/>
</dbReference>
<comment type="similarity">
    <text evidence="4">Belongs to the cyclic nucleotide phosphodiesterase class-III family.</text>
</comment>
<dbReference type="InterPro" id="IPR026575">
    <property type="entry name" value="GpdQ/CpdA-like"/>
</dbReference>
<keyword evidence="2" id="KW-0378">Hydrolase</keyword>
<dbReference type="InterPro" id="IPR042283">
    <property type="entry name" value="GpdQ_catalytic"/>
</dbReference>
<proteinExistence type="inferred from homology"/>
<evidence type="ECO:0000313" key="6">
    <source>
        <dbReference type="EMBL" id="SCG36170.1"/>
    </source>
</evidence>
<gene>
    <name evidence="6" type="ORF">GA0074704_0327</name>
</gene>
<dbReference type="SUPFAM" id="SSF56300">
    <property type="entry name" value="Metallo-dependent phosphatases"/>
    <property type="match status" value="1"/>
</dbReference>
<evidence type="ECO:0000256" key="1">
    <source>
        <dbReference type="ARBA" id="ARBA00022723"/>
    </source>
</evidence>
<dbReference type="PANTHER" id="PTHR42988">
    <property type="entry name" value="PHOSPHOHYDROLASE"/>
    <property type="match status" value="1"/>
</dbReference>
<evidence type="ECO:0000259" key="5">
    <source>
        <dbReference type="Pfam" id="PF00149"/>
    </source>
</evidence>
<dbReference type="PANTHER" id="PTHR42988:SF2">
    <property type="entry name" value="CYCLIC NUCLEOTIDE PHOSPHODIESTERASE CBUA0032-RELATED"/>
    <property type="match status" value="1"/>
</dbReference>
<dbReference type="EMBL" id="LT607751">
    <property type="protein sequence ID" value="SCG36170.1"/>
    <property type="molecule type" value="Genomic_DNA"/>
</dbReference>
<keyword evidence="7" id="KW-1185">Reference proteome</keyword>
<sequence length="260" mass="26903">MLIAQLSDPHVTTGPLAAEPAAGLHRALGRVLAQRPRPDCVVVTGDLVGSGRPDEYAALREIIRRFPLPVHLVPGNHDDRESLLDAFGGTPWLGGGFSAYYHVDHPEATVVVLDSLAPGGDGGGRLGDEQLGWLDGVLAGRPDVPALVCLHHPPVPVGIPAADAIGLADGDALAEVVARHPHVVRIAAGHLHRTVTAGFAGTVLTVAPSTWKQGALAFGADEQAGWVAEPSGFLLHRIADGGCVTHLVQVSHAAGLTVGW</sequence>
<dbReference type="InterPro" id="IPR029052">
    <property type="entry name" value="Metallo-depent_PP-like"/>
</dbReference>
<dbReference type="GO" id="GO:0046872">
    <property type="term" value="F:metal ion binding"/>
    <property type="evidence" value="ECO:0007669"/>
    <property type="project" value="UniProtKB-KW"/>
</dbReference>
<evidence type="ECO:0000256" key="2">
    <source>
        <dbReference type="ARBA" id="ARBA00022801"/>
    </source>
</evidence>
<dbReference type="RefSeq" id="WP_088973378.1">
    <property type="nucleotide sequence ID" value="NZ_JBHLYF010000001.1"/>
</dbReference>
<dbReference type="Gene3D" id="3.60.21.40">
    <property type="entry name" value="GpdQ, catalytic alpha/beta sandwich domain"/>
    <property type="match status" value="1"/>
</dbReference>
<organism evidence="6 7">
    <name type="scientific">Micromonospora siamensis</name>
    <dbReference type="NCBI Taxonomy" id="299152"/>
    <lineage>
        <taxon>Bacteria</taxon>
        <taxon>Bacillati</taxon>
        <taxon>Actinomycetota</taxon>
        <taxon>Actinomycetes</taxon>
        <taxon>Micromonosporales</taxon>
        <taxon>Micromonosporaceae</taxon>
        <taxon>Micromonospora</taxon>
    </lineage>
</organism>